<gene>
    <name evidence="4" type="ORF">V0288_04790</name>
</gene>
<feature type="transmembrane region" description="Helical" evidence="3">
    <location>
        <begin position="176"/>
        <end position="196"/>
    </location>
</feature>
<comment type="caution">
    <text evidence="4">The sequence shown here is derived from an EMBL/GenBank/DDBJ whole genome shotgun (WGS) entry which is preliminary data.</text>
</comment>
<feature type="coiled-coil region" evidence="1">
    <location>
        <begin position="139"/>
        <end position="173"/>
    </location>
</feature>
<organism evidence="4 5">
    <name type="scientific">Pannus brasiliensis CCIBt3594</name>
    <dbReference type="NCBI Taxonomy" id="1427578"/>
    <lineage>
        <taxon>Bacteria</taxon>
        <taxon>Bacillati</taxon>
        <taxon>Cyanobacteriota</taxon>
        <taxon>Cyanophyceae</taxon>
        <taxon>Oscillatoriophycideae</taxon>
        <taxon>Chroococcales</taxon>
        <taxon>Microcystaceae</taxon>
        <taxon>Pannus</taxon>
    </lineage>
</organism>
<protein>
    <recommendedName>
        <fullName evidence="6">Peptidoglycan binding-like domain-containing protein</fullName>
    </recommendedName>
</protein>
<reference evidence="4 5" key="1">
    <citation type="submission" date="2024-01" db="EMBL/GenBank/DDBJ databases">
        <title>Genomic insights into the taxonomy and metabolism of the cyanobacterium Pannus brasiliensis CCIBt3594.</title>
        <authorList>
            <person name="Machado M."/>
            <person name="Botero N.B."/>
            <person name="Andreote A.P.D."/>
            <person name="Feitosa A.M.T."/>
            <person name="Popin R."/>
            <person name="Sivonen K."/>
            <person name="Fiore M.F."/>
        </authorList>
    </citation>
    <scope>NUCLEOTIDE SEQUENCE [LARGE SCALE GENOMIC DNA]</scope>
    <source>
        <strain evidence="4 5">CCIBt3594</strain>
    </source>
</reference>
<evidence type="ECO:0000313" key="5">
    <source>
        <dbReference type="Proteomes" id="UP001328733"/>
    </source>
</evidence>
<evidence type="ECO:0000256" key="1">
    <source>
        <dbReference type="SAM" id="Coils"/>
    </source>
</evidence>
<feature type="coiled-coil region" evidence="1">
    <location>
        <begin position="16"/>
        <end position="64"/>
    </location>
</feature>
<keyword evidence="3" id="KW-0812">Transmembrane</keyword>
<keyword evidence="5" id="KW-1185">Reference proteome</keyword>
<name>A0AAW9QSH1_9CHRO</name>
<evidence type="ECO:0008006" key="6">
    <source>
        <dbReference type="Google" id="ProtNLM"/>
    </source>
</evidence>
<dbReference type="EMBL" id="JBAFSM010000006">
    <property type="protein sequence ID" value="MEG3436428.1"/>
    <property type="molecule type" value="Genomic_DNA"/>
</dbReference>
<dbReference type="Proteomes" id="UP001328733">
    <property type="component" value="Unassembled WGS sequence"/>
</dbReference>
<dbReference type="RefSeq" id="WP_332863883.1">
    <property type="nucleotide sequence ID" value="NZ_JBAFSM010000006.1"/>
</dbReference>
<proteinExistence type="predicted"/>
<feature type="region of interest" description="Disordered" evidence="2">
    <location>
        <begin position="298"/>
        <end position="352"/>
    </location>
</feature>
<keyword evidence="3" id="KW-0472">Membrane</keyword>
<keyword evidence="3" id="KW-1133">Transmembrane helix</keyword>
<evidence type="ECO:0000256" key="2">
    <source>
        <dbReference type="SAM" id="MobiDB-lite"/>
    </source>
</evidence>
<evidence type="ECO:0000313" key="4">
    <source>
        <dbReference type="EMBL" id="MEG3436428.1"/>
    </source>
</evidence>
<keyword evidence="1" id="KW-0175">Coiled coil</keyword>
<sequence>MKNAIGNKNSRETLTSANLDKTLEAFKTEVKNFREQQLSRGNQKETVEEALNEIETTLTEISQKVIDPLKNDFTETSIENLQKKLEQLGFFPSQQEYGTYGPKTYKAIDDFFQAKQKNLEEKLQIIKSNVNPNASAPNLQELSDRATQLELELETEKAKAIGIANRVAQLEKEKTIAVGIAVLAFLVSGISFLRSLKGIDRRSPKASRSKNIRNKPDIKTIFPQLNIPLFGKNQNQQSETPGVENTEIQADVPKDIRLDIQSYNHLYNEIYNELDQEFSQKLQKIKRSIESIESKVTDLENRTQKTTKSQSRNYQPPQIEEEKEQARISPWSSYPEPVSTPPARSVPTFSNPQWVDTYNRQSPSLSLTEVSPTEESLNNRRLGSSQPIILETSRRGHYGIYIDGNEHYLVPSQHFRINQHNYKTVEALFECRNYTPDSPGNFRLLKPAVAYPITGGKSWQLYEPGILQF</sequence>
<accession>A0AAW9QSH1</accession>
<evidence type="ECO:0000256" key="3">
    <source>
        <dbReference type="SAM" id="Phobius"/>
    </source>
</evidence>
<feature type="compositionally biased region" description="Polar residues" evidence="2">
    <location>
        <begin position="304"/>
        <end position="316"/>
    </location>
</feature>
<dbReference type="AlphaFoldDB" id="A0AAW9QSH1"/>